<sequence length="478" mass="50384">MKLVRLASLGLPLLLSGSSYGYPTTTSTSTAPATTHTFIVGSSNGTLRYDPTNITANPGDVVQWSFRAKNHTITQSNFANPCVPLQNSTNVTGFFSGFNPVGEFNSTDFPTYEIVINNTKPIWFYCSQADHCVNGMVGAINANASSNMSFTDFQGLAMKSGITNPVIPPIESGTNETLFVLPMASSGNATGTSTAPATTHTITVGNKNGSLTYNPPNISADIGDTVRFLFMPKNHSVTQSSFGQPCVPLGASGNTVGFWSGFNPVSDDQTSDFPTFDIIVNDTSPIWFYCSQTDHCVKGMVGAINANPNSDKSFAAFLQLAVTSDIGIPILPEFITGGLSSIYQWGGSYSSTLSGESATEPTKAKSLAKGALIGIIIGAAAFVLLPALGLYFCCCRKRGNRAISSSQAGSGGFMGYGASNYLSVNAPAPAPAFDTHLDHEPFVPLVEKGETGYSDQGAYDPPQPVPLGQYSTAWDQDK</sequence>
<dbReference type="CDD" id="cd00920">
    <property type="entry name" value="Cupredoxin"/>
    <property type="match status" value="2"/>
</dbReference>
<feature type="region of interest" description="Disordered" evidence="1">
    <location>
        <begin position="449"/>
        <end position="478"/>
    </location>
</feature>
<evidence type="ECO:0008006" key="6">
    <source>
        <dbReference type="Google" id="ProtNLM"/>
    </source>
</evidence>
<dbReference type="AlphaFoldDB" id="A0A0C3BD46"/>
<evidence type="ECO:0000313" key="4">
    <source>
        <dbReference type="EMBL" id="KIM84238.1"/>
    </source>
</evidence>
<keyword evidence="2" id="KW-1133">Transmembrane helix</keyword>
<evidence type="ECO:0000256" key="2">
    <source>
        <dbReference type="SAM" id="Phobius"/>
    </source>
</evidence>
<dbReference type="PANTHER" id="PTHR34883:SF8">
    <property type="entry name" value="EXTRACELLULAR SERINE-RICH PROTEIN (AFU_ORTHOLOGUE AFUA_6G00670)"/>
    <property type="match status" value="1"/>
</dbReference>
<gene>
    <name evidence="4" type="ORF">PILCRDRAFT_6510</name>
</gene>
<organism evidence="4 5">
    <name type="scientific">Piloderma croceum (strain F 1598)</name>
    <dbReference type="NCBI Taxonomy" id="765440"/>
    <lineage>
        <taxon>Eukaryota</taxon>
        <taxon>Fungi</taxon>
        <taxon>Dikarya</taxon>
        <taxon>Basidiomycota</taxon>
        <taxon>Agaricomycotina</taxon>
        <taxon>Agaricomycetes</taxon>
        <taxon>Agaricomycetidae</taxon>
        <taxon>Atheliales</taxon>
        <taxon>Atheliaceae</taxon>
        <taxon>Piloderma</taxon>
    </lineage>
</organism>
<dbReference type="Gene3D" id="2.60.40.420">
    <property type="entry name" value="Cupredoxins - blue copper proteins"/>
    <property type="match status" value="2"/>
</dbReference>
<reference evidence="4 5" key="1">
    <citation type="submission" date="2014-04" db="EMBL/GenBank/DDBJ databases">
        <authorList>
            <consortium name="DOE Joint Genome Institute"/>
            <person name="Kuo A."/>
            <person name="Tarkka M."/>
            <person name="Buscot F."/>
            <person name="Kohler A."/>
            <person name="Nagy L.G."/>
            <person name="Floudas D."/>
            <person name="Copeland A."/>
            <person name="Barry K.W."/>
            <person name="Cichocki N."/>
            <person name="Veneault-Fourrey C."/>
            <person name="LaButti K."/>
            <person name="Lindquist E.A."/>
            <person name="Lipzen A."/>
            <person name="Lundell T."/>
            <person name="Morin E."/>
            <person name="Murat C."/>
            <person name="Sun H."/>
            <person name="Tunlid A."/>
            <person name="Henrissat B."/>
            <person name="Grigoriev I.V."/>
            <person name="Hibbett D.S."/>
            <person name="Martin F."/>
            <person name="Nordberg H.P."/>
            <person name="Cantor M.N."/>
            <person name="Hua S.X."/>
        </authorList>
    </citation>
    <scope>NUCLEOTIDE SEQUENCE [LARGE SCALE GENOMIC DNA]</scope>
    <source>
        <strain evidence="4 5">F 1598</strain>
    </source>
</reference>
<dbReference type="Proteomes" id="UP000054166">
    <property type="component" value="Unassembled WGS sequence"/>
</dbReference>
<dbReference type="HOGENOM" id="CLU_571215_0_0_1"/>
<evidence type="ECO:0000256" key="1">
    <source>
        <dbReference type="SAM" id="MobiDB-lite"/>
    </source>
</evidence>
<dbReference type="STRING" id="765440.A0A0C3BD46"/>
<feature type="signal peptide" evidence="3">
    <location>
        <begin position="1"/>
        <end position="21"/>
    </location>
</feature>
<dbReference type="OrthoDB" id="1921208at2759"/>
<reference evidence="5" key="2">
    <citation type="submission" date="2015-01" db="EMBL/GenBank/DDBJ databases">
        <title>Evolutionary Origins and Diversification of the Mycorrhizal Mutualists.</title>
        <authorList>
            <consortium name="DOE Joint Genome Institute"/>
            <consortium name="Mycorrhizal Genomics Consortium"/>
            <person name="Kohler A."/>
            <person name="Kuo A."/>
            <person name="Nagy L.G."/>
            <person name="Floudas D."/>
            <person name="Copeland A."/>
            <person name="Barry K.W."/>
            <person name="Cichocki N."/>
            <person name="Veneault-Fourrey C."/>
            <person name="LaButti K."/>
            <person name="Lindquist E.A."/>
            <person name="Lipzen A."/>
            <person name="Lundell T."/>
            <person name="Morin E."/>
            <person name="Murat C."/>
            <person name="Riley R."/>
            <person name="Ohm R."/>
            <person name="Sun H."/>
            <person name="Tunlid A."/>
            <person name="Henrissat B."/>
            <person name="Grigoriev I.V."/>
            <person name="Hibbett D.S."/>
            <person name="Martin F."/>
        </authorList>
    </citation>
    <scope>NUCLEOTIDE SEQUENCE [LARGE SCALE GENOMIC DNA]</scope>
    <source>
        <strain evidence="5">F 1598</strain>
    </source>
</reference>
<dbReference type="SUPFAM" id="SSF49503">
    <property type="entry name" value="Cupredoxins"/>
    <property type="match status" value="2"/>
</dbReference>
<dbReference type="InParanoid" id="A0A0C3BD46"/>
<keyword evidence="2" id="KW-0812">Transmembrane</keyword>
<accession>A0A0C3BD46</accession>
<proteinExistence type="predicted"/>
<feature type="transmembrane region" description="Helical" evidence="2">
    <location>
        <begin position="371"/>
        <end position="394"/>
    </location>
</feature>
<evidence type="ECO:0000256" key="3">
    <source>
        <dbReference type="SAM" id="SignalP"/>
    </source>
</evidence>
<keyword evidence="2" id="KW-0472">Membrane</keyword>
<evidence type="ECO:0000313" key="5">
    <source>
        <dbReference type="Proteomes" id="UP000054166"/>
    </source>
</evidence>
<dbReference type="EMBL" id="KN832988">
    <property type="protein sequence ID" value="KIM84238.1"/>
    <property type="molecule type" value="Genomic_DNA"/>
</dbReference>
<feature type="chain" id="PRO_5002161702" description="Cupredoxin" evidence="3">
    <location>
        <begin position="22"/>
        <end position="478"/>
    </location>
</feature>
<protein>
    <recommendedName>
        <fullName evidence="6">Cupredoxin</fullName>
    </recommendedName>
</protein>
<keyword evidence="5" id="KW-1185">Reference proteome</keyword>
<name>A0A0C3BD46_PILCF</name>
<keyword evidence="3" id="KW-0732">Signal</keyword>
<dbReference type="InterPro" id="IPR052953">
    <property type="entry name" value="Ser-rich/MCO-related"/>
</dbReference>
<feature type="compositionally biased region" description="Polar residues" evidence="1">
    <location>
        <begin position="469"/>
        <end position="478"/>
    </location>
</feature>
<dbReference type="PANTHER" id="PTHR34883">
    <property type="entry name" value="SERINE-RICH PROTEIN, PUTATIVE-RELATED-RELATED"/>
    <property type="match status" value="1"/>
</dbReference>
<dbReference type="InterPro" id="IPR008972">
    <property type="entry name" value="Cupredoxin"/>
</dbReference>